<dbReference type="InterPro" id="IPR015919">
    <property type="entry name" value="Cadherin-like_sf"/>
</dbReference>
<dbReference type="SUPFAM" id="SSF49313">
    <property type="entry name" value="Cadherin-like"/>
    <property type="match status" value="1"/>
</dbReference>
<dbReference type="GO" id="GO:0016020">
    <property type="term" value="C:membrane"/>
    <property type="evidence" value="ECO:0007669"/>
    <property type="project" value="InterPro"/>
</dbReference>
<dbReference type="Pfam" id="PF00028">
    <property type="entry name" value="Cadherin"/>
    <property type="match status" value="1"/>
</dbReference>
<dbReference type="Gene3D" id="2.60.40.60">
    <property type="entry name" value="Cadherins"/>
    <property type="match status" value="1"/>
</dbReference>
<dbReference type="GO" id="GO:0005509">
    <property type="term" value="F:calcium ion binding"/>
    <property type="evidence" value="ECO:0007669"/>
    <property type="project" value="InterPro"/>
</dbReference>
<gene>
    <name evidence="2" type="ORF">Pcinc_018630</name>
</gene>
<sequence>MRLSHISRVGQRKESGMELPPAFLRSIAIVMLPRPNNSHRRNTFIKQHTIPSGEVRYGLNGGNSEGLFSIHPTTGVITLAAQLDYEVADKVSTVYFLHAVD</sequence>
<keyword evidence="3" id="KW-1185">Reference proteome</keyword>
<dbReference type="Proteomes" id="UP001286313">
    <property type="component" value="Unassembled WGS sequence"/>
</dbReference>
<dbReference type="EMBL" id="JAWQEG010001799">
    <property type="protein sequence ID" value="KAK3876606.1"/>
    <property type="molecule type" value="Genomic_DNA"/>
</dbReference>
<accession>A0AAE1KIU1</accession>
<comment type="caution">
    <text evidence="2">The sequence shown here is derived from an EMBL/GenBank/DDBJ whole genome shotgun (WGS) entry which is preliminary data.</text>
</comment>
<dbReference type="CDD" id="cd11304">
    <property type="entry name" value="Cadherin_repeat"/>
    <property type="match status" value="1"/>
</dbReference>
<protein>
    <recommendedName>
        <fullName evidence="1">Cadherin domain-containing protein</fullName>
    </recommendedName>
</protein>
<name>A0AAE1KIU1_PETCI</name>
<dbReference type="GO" id="GO:0007156">
    <property type="term" value="P:homophilic cell adhesion via plasma membrane adhesion molecules"/>
    <property type="evidence" value="ECO:0007669"/>
    <property type="project" value="InterPro"/>
</dbReference>
<organism evidence="2 3">
    <name type="scientific">Petrolisthes cinctipes</name>
    <name type="common">Flat porcelain crab</name>
    <dbReference type="NCBI Taxonomy" id="88211"/>
    <lineage>
        <taxon>Eukaryota</taxon>
        <taxon>Metazoa</taxon>
        <taxon>Ecdysozoa</taxon>
        <taxon>Arthropoda</taxon>
        <taxon>Crustacea</taxon>
        <taxon>Multicrustacea</taxon>
        <taxon>Malacostraca</taxon>
        <taxon>Eumalacostraca</taxon>
        <taxon>Eucarida</taxon>
        <taxon>Decapoda</taxon>
        <taxon>Pleocyemata</taxon>
        <taxon>Anomura</taxon>
        <taxon>Galatheoidea</taxon>
        <taxon>Porcellanidae</taxon>
        <taxon>Petrolisthes</taxon>
    </lineage>
</organism>
<dbReference type="AlphaFoldDB" id="A0AAE1KIU1"/>
<dbReference type="InterPro" id="IPR002126">
    <property type="entry name" value="Cadherin-like_dom"/>
</dbReference>
<feature type="domain" description="Cadherin" evidence="1">
    <location>
        <begin position="51"/>
        <end position="90"/>
    </location>
</feature>
<reference evidence="2" key="1">
    <citation type="submission" date="2023-10" db="EMBL/GenBank/DDBJ databases">
        <title>Genome assemblies of two species of porcelain crab, Petrolisthes cinctipes and Petrolisthes manimaculis (Anomura: Porcellanidae).</title>
        <authorList>
            <person name="Angst P."/>
        </authorList>
    </citation>
    <scope>NUCLEOTIDE SEQUENCE</scope>
    <source>
        <strain evidence="2">PB745_01</strain>
        <tissue evidence="2">Gill</tissue>
    </source>
</reference>
<proteinExistence type="predicted"/>
<evidence type="ECO:0000313" key="3">
    <source>
        <dbReference type="Proteomes" id="UP001286313"/>
    </source>
</evidence>
<evidence type="ECO:0000259" key="1">
    <source>
        <dbReference type="Pfam" id="PF00028"/>
    </source>
</evidence>
<evidence type="ECO:0000313" key="2">
    <source>
        <dbReference type="EMBL" id="KAK3876606.1"/>
    </source>
</evidence>